<dbReference type="PANTHER" id="PTHR13527">
    <property type="entry name" value="SAYSVFN DOMAIN-CONTAINING PROTEIN 1"/>
    <property type="match status" value="1"/>
</dbReference>
<protein>
    <recommendedName>
        <fullName evidence="2">SAYSvFN domain-containing protein</fullName>
    </recommendedName>
</protein>
<keyword evidence="1" id="KW-0472">Membrane</keyword>
<sequence length="194" mass="22066">MNNNFCSLTSFSMTNHLGMESMEEKLQKYRKEKAKVNNSYFIPVKNLVISSSSNSLHQETEINGDKKTIDSVDELSGQDDSTEMMNFDEGSIKNEENFKKSSEFDDNNNFDATIGITLAILWLLGLYIFINIGFAMLYVCISLLIFICENTRTMKDNNEISAYSVFNKNCEQIEGTLDARQIDDEIFGGLISFM</sequence>
<dbReference type="InterPro" id="IPR019387">
    <property type="entry name" value="SAYSvFN_dom"/>
</dbReference>
<gene>
    <name evidence="3" type="ORF">O3M35_009648</name>
</gene>
<feature type="transmembrane region" description="Helical" evidence="1">
    <location>
        <begin position="119"/>
        <end position="147"/>
    </location>
</feature>
<dbReference type="Pfam" id="PF10260">
    <property type="entry name" value="SAYSvFN"/>
    <property type="match status" value="1"/>
</dbReference>
<name>A0AAW1D4I7_9HEMI</name>
<evidence type="ECO:0000259" key="2">
    <source>
        <dbReference type="Pfam" id="PF10260"/>
    </source>
</evidence>
<keyword evidence="4" id="KW-1185">Reference proteome</keyword>
<feature type="domain" description="SAYSvFN" evidence="2">
    <location>
        <begin position="119"/>
        <end position="186"/>
    </location>
</feature>
<evidence type="ECO:0000256" key="1">
    <source>
        <dbReference type="SAM" id="Phobius"/>
    </source>
</evidence>
<accession>A0AAW1D4I7</accession>
<comment type="caution">
    <text evidence="3">The sequence shown here is derived from an EMBL/GenBank/DDBJ whole genome shotgun (WGS) entry which is preliminary data.</text>
</comment>
<dbReference type="Proteomes" id="UP001461498">
    <property type="component" value="Unassembled WGS sequence"/>
</dbReference>
<dbReference type="PANTHER" id="PTHR13527:SF0">
    <property type="entry name" value="SAYSVFN DOMAIN-CONTAINING PROTEIN 1"/>
    <property type="match status" value="1"/>
</dbReference>
<dbReference type="AlphaFoldDB" id="A0AAW1D4I7"/>
<reference evidence="3 4" key="1">
    <citation type="submission" date="2022-12" db="EMBL/GenBank/DDBJ databases">
        <title>Chromosome-level genome assembly of true bugs.</title>
        <authorList>
            <person name="Ma L."/>
            <person name="Li H."/>
        </authorList>
    </citation>
    <scope>NUCLEOTIDE SEQUENCE [LARGE SCALE GENOMIC DNA]</scope>
    <source>
        <strain evidence="3">Lab_2022b</strain>
    </source>
</reference>
<evidence type="ECO:0000313" key="4">
    <source>
        <dbReference type="Proteomes" id="UP001461498"/>
    </source>
</evidence>
<dbReference type="InterPro" id="IPR039159">
    <property type="entry name" value="SAYSD1"/>
</dbReference>
<proteinExistence type="predicted"/>
<evidence type="ECO:0000313" key="3">
    <source>
        <dbReference type="EMBL" id="KAK9505646.1"/>
    </source>
</evidence>
<keyword evidence="1" id="KW-0812">Transmembrane</keyword>
<organism evidence="3 4">
    <name type="scientific">Rhynocoris fuscipes</name>
    <dbReference type="NCBI Taxonomy" id="488301"/>
    <lineage>
        <taxon>Eukaryota</taxon>
        <taxon>Metazoa</taxon>
        <taxon>Ecdysozoa</taxon>
        <taxon>Arthropoda</taxon>
        <taxon>Hexapoda</taxon>
        <taxon>Insecta</taxon>
        <taxon>Pterygota</taxon>
        <taxon>Neoptera</taxon>
        <taxon>Paraneoptera</taxon>
        <taxon>Hemiptera</taxon>
        <taxon>Heteroptera</taxon>
        <taxon>Panheteroptera</taxon>
        <taxon>Cimicomorpha</taxon>
        <taxon>Reduviidae</taxon>
        <taxon>Harpactorinae</taxon>
        <taxon>Harpactorini</taxon>
        <taxon>Rhynocoris</taxon>
    </lineage>
</organism>
<dbReference type="EMBL" id="JAPXFL010000006">
    <property type="protein sequence ID" value="KAK9505646.1"/>
    <property type="molecule type" value="Genomic_DNA"/>
</dbReference>
<keyword evidence="1" id="KW-1133">Transmembrane helix</keyword>